<name>A0A2I0KLI3_PUNGR</name>
<dbReference type="CDD" id="cd01647">
    <property type="entry name" value="RT_LTR"/>
    <property type="match status" value="1"/>
</dbReference>
<dbReference type="PANTHER" id="PTHR24559">
    <property type="entry name" value="TRANSPOSON TY3-I GAG-POL POLYPROTEIN"/>
    <property type="match status" value="1"/>
</dbReference>
<proteinExistence type="predicted"/>
<sequence>MIPNRPTYRSNLEETKELQRQVDELIGKENVRESMSPCAIPVLLMSKKDGTWRMCVDRPAVNKITIKYRHLIHRLDDMLNELHGSTLFSKIDLKNGYHQIMMKEGKKGKIAIKTKHDLYKWLVMPFGLTNAPSTFTRLMNHVLCAFIGKFMVVYVDDILVNS</sequence>
<dbReference type="InterPro" id="IPR000477">
    <property type="entry name" value="RT_dom"/>
</dbReference>
<evidence type="ECO:0000313" key="3">
    <source>
        <dbReference type="Proteomes" id="UP000233551"/>
    </source>
</evidence>
<dbReference type="SUPFAM" id="SSF56672">
    <property type="entry name" value="DNA/RNA polymerases"/>
    <property type="match status" value="1"/>
</dbReference>
<dbReference type="InterPro" id="IPR053134">
    <property type="entry name" value="RNA-dir_DNA_polymerase"/>
</dbReference>
<dbReference type="PROSITE" id="PS50878">
    <property type="entry name" value="RT_POL"/>
    <property type="match status" value="1"/>
</dbReference>
<keyword evidence="3" id="KW-1185">Reference proteome</keyword>
<comment type="caution">
    <text evidence="2">The sequence shown here is derived from an EMBL/GenBank/DDBJ whole genome shotgun (WGS) entry which is preliminary data.</text>
</comment>
<dbReference type="AlphaFoldDB" id="A0A2I0KLI3"/>
<dbReference type="STRING" id="22663.A0A2I0KLI3"/>
<accession>A0A2I0KLI3</accession>
<evidence type="ECO:0000313" key="2">
    <source>
        <dbReference type="EMBL" id="PKI69335.1"/>
    </source>
</evidence>
<reference evidence="2 3" key="1">
    <citation type="submission" date="2017-11" db="EMBL/GenBank/DDBJ databases">
        <title>De-novo sequencing of pomegranate (Punica granatum L.) genome.</title>
        <authorList>
            <person name="Akparov Z."/>
            <person name="Amiraslanov A."/>
            <person name="Hajiyeva S."/>
            <person name="Abbasov M."/>
            <person name="Kaur K."/>
            <person name="Hamwieh A."/>
            <person name="Solovyev V."/>
            <person name="Salamov A."/>
            <person name="Braich B."/>
            <person name="Kosarev P."/>
            <person name="Mahmoud A."/>
            <person name="Hajiyev E."/>
            <person name="Babayeva S."/>
            <person name="Izzatullayeva V."/>
            <person name="Mammadov A."/>
            <person name="Mammadov A."/>
            <person name="Sharifova S."/>
            <person name="Ojaghi J."/>
            <person name="Eynullazada K."/>
            <person name="Bayramov B."/>
            <person name="Abdulazimova A."/>
            <person name="Shahmuradov I."/>
        </authorList>
    </citation>
    <scope>NUCLEOTIDE SEQUENCE [LARGE SCALE GENOMIC DNA]</scope>
    <source>
        <strain evidence="3">cv. AG2017</strain>
        <tissue evidence="2">Leaf</tissue>
    </source>
</reference>
<dbReference type="PANTHER" id="PTHR24559:SF437">
    <property type="entry name" value="RNA-DIRECTED DNA POLYMERASE HOMOLOG"/>
    <property type="match status" value="1"/>
</dbReference>
<protein>
    <recommendedName>
        <fullName evidence="1">Reverse transcriptase domain-containing protein</fullName>
    </recommendedName>
</protein>
<dbReference type="EMBL" id="PGOL01000512">
    <property type="protein sequence ID" value="PKI69335.1"/>
    <property type="molecule type" value="Genomic_DNA"/>
</dbReference>
<dbReference type="Pfam" id="PF00078">
    <property type="entry name" value="RVT_1"/>
    <property type="match status" value="1"/>
</dbReference>
<dbReference type="Proteomes" id="UP000233551">
    <property type="component" value="Unassembled WGS sequence"/>
</dbReference>
<dbReference type="Gene3D" id="3.30.70.270">
    <property type="match status" value="1"/>
</dbReference>
<dbReference type="InterPro" id="IPR043128">
    <property type="entry name" value="Rev_trsase/Diguanyl_cyclase"/>
</dbReference>
<organism evidence="2 3">
    <name type="scientific">Punica granatum</name>
    <name type="common">Pomegranate</name>
    <dbReference type="NCBI Taxonomy" id="22663"/>
    <lineage>
        <taxon>Eukaryota</taxon>
        <taxon>Viridiplantae</taxon>
        <taxon>Streptophyta</taxon>
        <taxon>Embryophyta</taxon>
        <taxon>Tracheophyta</taxon>
        <taxon>Spermatophyta</taxon>
        <taxon>Magnoliopsida</taxon>
        <taxon>eudicotyledons</taxon>
        <taxon>Gunneridae</taxon>
        <taxon>Pentapetalae</taxon>
        <taxon>rosids</taxon>
        <taxon>malvids</taxon>
        <taxon>Myrtales</taxon>
        <taxon>Lythraceae</taxon>
        <taxon>Punica</taxon>
    </lineage>
</organism>
<gene>
    <name evidence="2" type="ORF">CRG98_010269</name>
</gene>
<dbReference type="InterPro" id="IPR043502">
    <property type="entry name" value="DNA/RNA_pol_sf"/>
</dbReference>
<evidence type="ECO:0000259" key="1">
    <source>
        <dbReference type="PROSITE" id="PS50878"/>
    </source>
</evidence>
<feature type="domain" description="Reverse transcriptase" evidence="1">
    <location>
        <begin position="26"/>
        <end position="162"/>
    </location>
</feature>
<dbReference type="Gene3D" id="3.10.10.10">
    <property type="entry name" value="HIV Type 1 Reverse Transcriptase, subunit A, domain 1"/>
    <property type="match status" value="1"/>
</dbReference>